<feature type="domain" description="Carbohydrate kinase FGGY C-terminal" evidence="6">
    <location>
        <begin position="265"/>
        <end position="452"/>
    </location>
</feature>
<dbReference type="InterPro" id="IPR018485">
    <property type="entry name" value="FGGY_C"/>
</dbReference>
<dbReference type="InterPro" id="IPR018484">
    <property type="entry name" value="FGGY_N"/>
</dbReference>
<dbReference type="PANTHER" id="PTHR43095:SF5">
    <property type="entry name" value="XYLULOSE KINASE"/>
    <property type="match status" value="1"/>
</dbReference>
<dbReference type="Pfam" id="PF00370">
    <property type="entry name" value="FGGY_N"/>
    <property type="match status" value="1"/>
</dbReference>
<dbReference type="InterPro" id="IPR050406">
    <property type="entry name" value="FGGY_Carb_Kinase"/>
</dbReference>
<evidence type="ECO:0000256" key="4">
    <source>
        <dbReference type="ARBA" id="ARBA00022777"/>
    </source>
</evidence>
<dbReference type="GO" id="GO:0042732">
    <property type="term" value="P:D-xylose metabolic process"/>
    <property type="evidence" value="ECO:0007669"/>
    <property type="project" value="UniProtKB-KW"/>
</dbReference>
<dbReference type="InterPro" id="IPR043129">
    <property type="entry name" value="ATPase_NBD"/>
</dbReference>
<evidence type="ECO:0000259" key="5">
    <source>
        <dbReference type="Pfam" id="PF00370"/>
    </source>
</evidence>
<dbReference type="PIRSF" id="PIRSF000538">
    <property type="entry name" value="GlpK"/>
    <property type="match status" value="1"/>
</dbReference>
<evidence type="ECO:0000259" key="6">
    <source>
        <dbReference type="Pfam" id="PF02782"/>
    </source>
</evidence>
<dbReference type="KEGG" id="aym:YM304_28000"/>
<dbReference type="Pfam" id="PF02782">
    <property type="entry name" value="FGGY_C"/>
    <property type="match status" value="1"/>
</dbReference>
<keyword evidence="3 7" id="KW-0808">Transferase</keyword>
<dbReference type="OrthoDB" id="9805576at2"/>
<evidence type="ECO:0000313" key="8">
    <source>
        <dbReference type="Proteomes" id="UP000011863"/>
    </source>
</evidence>
<reference evidence="7 8" key="1">
    <citation type="journal article" date="2013" name="Int. J. Syst. Evol. Microbiol.">
        <title>Ilumatobacter nonamiense sp. nov. and Ilumatobacter coccineum sp. nov., isolated from seashore sand.</title>
        <authorList>
            <person name="Matsumoto A."/>
            <person name="Kasai H."/>
            <person name="Matsuo Y."/>
            <person name="Shizuri Y."/>
            <person name="Ichikawa N."/>
            <person name="Fujita N."/>
            <person name="Omura S."/>
            <person name="Takahashi Y."/>
        </authorList>
    </citation>
    <scope>NUCLEOTIDE SEQUENCE [LARGE SCALE GENOMIC DNA]</scope>
    <source>
        <strain evidence="8">NBRC 103263 / KCTC 29153 / YM16-304</strain>
    </source>
</reference>
<comment type="similarity">
    <text evidence="1">Belongs to the FGGY kinase family.</text>
</comment>
<dbReference type="PANTHER" id="PTHR43095">
    <property type="entry name" value="SUGAR KINASE"/>
    <property type="match status" value="1"/>
</dbReference>
<dbReference type="Gene3D" id="3.30.420.40">
    <property type="match status" value="2"/>
</dbReference>
<dbReference type="RefSeq" id="WP_015442361.1">
    <property type="nucleotide sequence ID" value="NC_020520.1"/>
</dbReference>
<keyword evidence="2" id="KW-0119">Carbohydrate metabolism</keyword>
<dbReference type="EMBL" id="AP012057">
    <property type="protein sequence ID" value="BAN03114.1"/>
    <property type="molecule type" value="Genomic_DNA"/>
</dbReference>
<dbReference type="GO" id="GO:0016301">
    <property type="term" value="F:kinase activity"/>
    <property type="evidence" value="ECO:0007669"/>
    <property type="project" value="UniProtKB-KW"/>
</dbReference>
<protein>
    <submittedName>
        <fullName evidence="7">Putative sugar kinase</fullName>
        <ecNumber evidence="7">2.7.1.-</ecNumber>
    </submittedName>
</protein>
<keyword evidence="8" id="KW-1185">Reference proteome</keyword>
<evidence type="ECO:0000313" key="7">
    <source>
        <dbReference type="EMBL" id="BAN03114.1"/>
    </source>
</evidence>
<keyword evidence="4 7" id="KW-0418">Kinase</keyword>
<proteinExistence type="inferred from homology"/>
<keyword evidence="2" id="KW-0859">Xylose metabolism</keyword>
<dbReference type="Proteomes" id="UP000011863">
    <property type="component" value="Chromosome"/>
</dbReference>
<evidence type="ECO:0000256" key="2">
    <source>
        <dbReference type="ARBA" id="ARBA00022629"/>
    </source>
</evidence>
<dbReference type="AlphaFoldDB" id="A0A6C7E5T1"/>
<accession>A0A6C7E5T1</accession>
<dbReference type="InterPro" id="IPR000577">
    <property type="entry name" value="Carb_kinase_FGGY"/>
</dbReference>
<sequence length="512" mass="53874">MFVGIDVGTQGSKAGVYAADGTRLGEGYAEHAFDHLRPGWVEMDPDQVLGAALDAVAQATAQASAAGASLPGVASIALSGILCGPVFVDDDWNPVRPIIPFLDVRAQDELDWLRNDVEPLWITESANASLDTYAMATTYEWIRRNEPDVHARIAKIMSLAPYIAGRLGRLRAVDAFMDASHLSGWIIGWDAATGTVSEAQMDALRIPMSHCPRVVEPWDIVATLDADVARRTGLPAGTPIVAGAGDVMQSNLSAGLTDSGMATDVAGTASILTVGVDGPLPAITAVPGMLYSLGTLPGQALYWGYVKAGGLSLRWMRDQVLRRPGDDDTYRELDELAASVAAGSDGVLFAPYLSGGGPDNPAAAGTWLGMTEATDVATLWRSMLESIAFEYADFLGAFAANGVSVSEVLAVGGGASAPIWNQIKADVNGMPWRLPARQDGAILANAALAAYGVGAVDDLASTVRNWVSGGRSFDPDPTMVSAYAGIRTARNEIFDGPLRSVFERLAPLRQQN</sequence>
<organism evidence="7 8">
    <name type="scientific">Ilumatobacter coccineus (strain NBRC 103263 / KCTC 29153 / YM16-304)</name>
    <dbReference type="NCBI Taxonomy" id="1313172"/>
    <lineage>
        <taxon>Bacteria</taxon>
        <taxon>Bacillati</taxon>
        <taxon>Actinomycetota</taxon>
        <taxon>Acidimicrobiia</taxon>
        <taxon>Acidimicrobiales</taxon>
        <taxon>Ilumatobacteraceae</taxon>
        <taxon>Ilumatobacter</taxon>
    </lineage>
</organism>
<dbReference type="EC" id="2.7.1.-" evidence="7"/>
<name>A0A6C7E5T1_ILUCY</name>
<gene>
    <name evidence="7" type="ORF">YM304_28000</name>
</gene>
<evidence type="ECO:0000256" key="3">
    <source>
        <dbReference type="ARBA" id="ARBA00022679"/>
    </source>
</evidence>
<feature type="domain" description="Carbohydrate kinase FGGY N-terminal" evidence="5">
    <location>
        <begin position="1"/>
        <end position="252"/>
    </location>
</feature>
<dbReference type="SUPFAM" id="SSF53067">
    <property type="entry name" value="Actin-like ATPase domain"/>
    <property type="match status" value="2"/>
</dbReference>
<dbReference type="CDD" id="cd00366">
    <property type="entry name" value="ASKHA_NBD_FGGY"/>
    <property type="match status" value="1"/>
</dbReference>
<evidence type="ECO:0000256" key="1">
    <source>
        <dbReference type="ARBA" id="ARBA00009156"/>
    </source>
</evidence>